<organism evidence="2 3">
    <name type="scientific">Pseudorhodobacter antarcticus</name>
    <dbReference type="NCBI Taxonomy" id="1077947"/>
    <lineage>
        <taxon>Bacteria</taxon>
        <taxon>Pseudomonadati</taxon>
        <taxon>Pseudomonadota</taxon>
        <taxon>Alphaproteobacteria</taxon>
        <taxon>Rhodobacterales</taxon>
        <taxon>Paracoccaceae</taxon>
        <taxon>Pseudorhodobacter</taxon>
    </lineage>
</organism>
<keyword evidence="1" id="KW-1133">Transmembrane helix</keyword>
<keyword evidence="1" id="KW-0812">Transmembrane</keyword>
<sequence length="366" mass="40029">MTDQATRWPCNACGADLRFAPGATELVCDHCGNTQDIPRAMRRESTRALGEHDLARGLQGDLPQTAMETPQTTPCPNCGALVEFLGAKHATQCPFCATPVVIGTGTNRQIKPQALVPFQLDERTARAAMATWLGRLWFAPNGLVEYARKGRALSGLYVPYWTFDAATRSSYSGQRGTYYYETRMVTVEVNGRREQRQEQVRKTRWQSVSGRVARAFDDVLVLASASLPHRFTTGLAPWDLGALEPYRPDFLAGFIAEGYTIGLGDGNAAAHDIMAGVIYGDVCGDIGGDEQQISRVDTNYAAETFKHILLPVWMAAYKYNGKTYRFVVNGQTGKVQGERPYSAWKITFAVIAGALILGALAVASQS</sequence>
<dbReference type="OrthoDB" id="3182597at2"/>
<keyword evidence="1" id="KW-0472">Membrane</keyword>
<evidence type="ECO:0008006" key="4">
    <source>
        <dbReference type="Google" id="ProtNLM"/>
    </source>
</evidence>
<dbReference type="EMBL" id="FOCO01000005">
    <property type="protein sequence ID" value="SEM96258.1"/>
    <property type="molecule type" value="Genomic_DNA"/>
</dbReference>
<dbReference type="AlphaFoldDB" id="A0A1H8CPN4"/>
<proteinExistence type="predicted"/>
<evidence type="ECO:0000313" key="3">
    <source>
        <dbReference type="Proteomes" id="UP000183002"/>
    </source>
</evidence>
<keyword evidence="3" id="KW-1185">Reference proteome</keyword>
<feature type="transmembrane region" description="Helical" evidence="1">
    <location>
        <begin position="343"/>
        <end position="363"/>
    </location>
</feature>
<dbReference type="RefSeq" id="WP_050519502.1">
    <property type="nucleotide sequence ID" value="NZ_FOCO01000005.1"/>
</dbReference>
<gene>
    <name evidence="2" type="ORF">SAMN05216227_100569</name>
</gene>
<protein>
    <recommendedName>
        <fullName evidence="4">Replication restart DNA helicase PriA</fullName>
    </recommendedName>
</protein>
<dbReference type="Proteomes" id="UP000183002">
    <property type="component" value="Unassembled WGS sequence"/>
</dbReference>
<accession>A0A1H8CPN4</accession>
<dbReference type="PANTHER" id="PTHR37826:SF3">
    <property type="entry name" value="J DOMAIN-CONTAINING PROTEIN"/>
    <property type="match status" value="1"/>
</dbReference>
<name>A0A1H8CPN4_9RHOB</name>
<evidence type="ECO:0000313" key="2">
    <source>
        <dbReference type="EMBL" id="SEM96258.1"/>
    </source>
</evidence>
<evidence type="ECO:0000256" key="1">
    <source>
        <dbReference type="SAM" id="Phobius"/>
    </source>
</evidence>
<dbReference type="PANTHER" id="PTHR37826">
    <property type="entry name" value="FLOTILLIN BAND_7_5 DOMAIN PROTEIN"/>
    <property type="match status" value="1"/>
</dbReference>
<dbReference type="STRING" id="1077947.SAMN05216227_100569"/>
<reference evidence="2 3" key="1">
    <citation type="submission" date="2016-10" db="EMBL/GenBank/DDBJ databases">
        <authorList>
            <person name="de Groot N.N."/>
        </authorList>
    </citation>
    <scope>NUCLEOTIDE SEQUENCE [LARGE SCALE GENOMIC DNA]</scope>
    <source>
        <strain evidence="2 3">CGMCC 1.10836</strain>
    </source>
</reference>